<dbReference type="GO" id="GO:0005506">
    <property type="term" value="F:iron ion binding"/>
    <property type="evidence" value="ECO:0007669"/>
    <property type="project" value="UniProtKB-UniRule"/>
</dbReference>
<feature type="binding site" evidence="8">
    <location>
        <position position="76"/>
    </location>
    <ligand>
        <name>S-adenosyl-L-methionine</name>
        <dbReference type="ChEBI" id="CHEBI:59789"/>
    </ligand>
</feature>
<dbReference type="UniPathway" id="UPA00079"/>
<dbReference type="EC" id="2.5.1.120" evidence="6"/>
<dbReference type="InterPro" id="IPR034405">
    <property type="entry name" value="F420"/>
</dbReference>
<dbReference type="Gene3D" id="3.20.20.70">
    <property type="entry name" value="Aldolase class I"/>
    <property type="match status" value="1"/>
</dbReference>
<keyword evidence="4 6" id="KW-0408">Iron</keyword>
<dbReference type="SFLD" id="SFLDG01389">
    <property type="entry name" value="menaquinone_synthsis_involved"/>
    <property type="match status" value="1"/>
</dbReference>
<evidence type="ECO:0000313" key="10">
    <source>
        <dbReference type="EMBL" id="SFJ46212.1"/>
    </source>
</evidence>
<evidence type="ECO:0000313" key="11">
    <source>
        <dbReference type="Proteomes" id="UP000198635"/>
    </source>
</evidence>
<dbReference type="Pfam" id="PF04055">
    <property type="entry name" value="Radical_SAM"/>
    <property type="match status" value="1"/>
</dbReference>
<evidence type="ECO:0000256" key="1">
    <source>
        <dbReference type="ARBA" id="ARBA00022485"/>
    </source>
</evidence>
<keyword evidence="2 6" id="KW-0949">S-adenosyl-L-methionine</keyword>
<dbReference type="AlphaFoldDB" id="A0A1I3RK42"/>
<dbReference type="GO" id="GO:0051539">
    <property type="term" value="F:4 iron, 4 sulfur cluster binding"/>
    <property type="evidence" value="ECO:0007669"/>
    <property type="project" value="UniProtKB-KW"/>
</dbReference>
<dbReference type="InterPro" id="IPR022432">
    <property type="entry name" value="MqnE"/>
</dbReference>
<evidence type="ECO:0000256" key="6">
    <source>
        <dbReference type="HAMAP-Rule" id="MF_00993"/>
    </source>
</evidence>
<dbReference type="HAMAP" id="MF_00993">
    <property type="entry name" value="MqnE"/>
    <property type="match status" value="1"/>
</dbReference>
<comment type="pathway">
    <text evidence="6">Quinol/quinone metabolism; menaquinone biosynthesis.</text>
</comment>
<feature type="binding site" evidence="8">
    <location>
        <position position="182"/>
    </location>
    <ligand>
        <name>S-adenosyl-L-methionine</name>
        <dbReference type="ChEBI" id="CHEBI:59789"/>
    </ligand>
</feature>
<dbReference type="SFLD" id="SFLDG01064">
    <property type="entry name" value="F420__menaquinone_cofactor_bio"/>
    <property type="match status" value="1"/>
</dbReference>
<sequence>MIESRLDSSAKKRLATLKAGERIDPEFALKIAREASVHELGEAALKQRRARHGDKAYYVYNQHLNYTNVCRNQCRFCAFFKKAGEEGGYTYSLEEARKRLMDRIHEPIREIHITGGLNPDLPYQYYLDLLALCKEVRPQAVVKAFTAVEVAHFADTLGTDEATVLREMKAVGLDALPGGGAEVFSPAMREQLCPEKVTADRWLHIHGLAHDMGMKTNSTMLFGHIESWEDRIHHMERLRVAEDEKPGFIVFIPLAYQPHNNALGAAGPTGEEYLRTISVARLFLDNIPHIKAYWAFSGIKAAQMALWAGADDFDGTIVEEKIGHAAGADSPKGMTISELVETISATGFTPVQRDTFFREL</sequence>
<dbReference type="InterPro" id="IPR045567">
    <property type="entry name" value="CofH/MnqC-like_C"/>
</dbReference>
<dbReference type="EMBL" id="FORX01000003">
    <property type="protein sequence ID" value="SFJ46212.1"/>
    <property type="molecule type" value="Genomic_DNA"/>
</dbReference>
<proteinExistence type="inferred from homology"/>
<evidence type="ECO:0000256" key="3">
    <source>
        <dbReference type="ARBA" id="ARBA00022723"/>
    </source>
</evidence>
<comment type="similarity">
    <text evidence="6">Belongs to the radical SAM superfamily. MqnE family.</text>
</comment>
<dbReference type="RefSeq" id="WP_092373039.1">
    <property type="nucleotide sequence ID" value="NZ_FORX01000003.1"/>
</dbReference>
<dbReference type="Pfam" id="PF19288">
    <property type="entry name" value="CofH_C"/>
    <property type="match status" value="1"/>
</dbReference>
<dbReference type="PANTHER" id="PTHR43076">
    <property type="entry name" value="FO SYNTHASE (COFH)"/>
    <property type="match status" value="1"/>
</dbReference>
<dbReference type="STRING" id="52560.SAMN04488082_103191"/>
<gene>
    <name evidence="6" type="primary">mqnE</name>
    <name evidence="10" type="ORF">SAMN04488082_103191</name>
</gene>
<dbReference type="InterPro" id="IPR020050">
    <property type="entry name" value="FO_synthase_su2"/>
</dbReference>
<dbReference type="SUPFAM" id="SSF102114">
    <property type="entry name" value="Radical SAM enzymes"/>
    <property type="match status" value="1"/>
</dbReference>
<dbReference type="InterPro" id="IPR013785">
    <property type="entry name" value="Aldolase_TIM"/>
</dbReference>
<evidence type="ECO:0000256" key="7">
    <source>
        <dbReference type="PIRSR" id="PIRSR004762-1"/>
    </source>
</evidence>
<evidence type="ECO:0000256" key="5">
    <source>
        <dbReference type="ARBA" id="ARBA00023014"/>
    </source>
</evidence>
<keyword evidence="3 6" id="KW-0479">Metal-binding</keyword>
<comment type="cofactor">
    <cofactor evidence="6 7">
        <name>[4Fe-4S] cluster</name>
        <dbReference type="ChEBI" id="CHEBI:49883"/>
    </cofactor>
    <text evidence="6 7">Binds 1 [4Fe-4S] cluster. The cluster is coordinated with 3 cysteines and an exchangeable S-adenosyl-L-methionine.</text>
</comment>
<keyword evidence="11" id="KW-1185">Reference proteome</keyword>
<dbReference type="PROSITE" id="PS51918">
    <property type="entry name" value="RADICAL_SAM"/>
    <property type="match status" value="1"/>
</dbReference>
<keyword evidence="1 6" id="KW-0004">4Fe-4S</keyword>
<dbReference type="CDD" id="cd01335">
    <property type="entry name" value="Radical_SAM"/>
    <property type="match status" value="1"/>
</dbReference>
<dbReference type="NCBIfam" id="TIGR00423">
    <property type="entry name" value="CofH family radical SAM protein"/>
    <property type="match status" value="1"/>
</dbReference>
<protein>
    <recommendedName>
        <fullName evidence="6">Aminodeoxyfutalosine synthase</fullName>
        <shortName evidence="6">AFL synthase</shortName>
        <shortName evidence="6">Aminofutalosine synthase</shortName>
        <ecNumber evidence="6">2.5.1.120</ecNumber>
    </recommendedName>
    <alternativeName>
        <fullName evidence="6">Menaquinone biosynthetic enzyme MqnE</fullName>
    </alternativeName>
</protein>
<feature type="binding site" evidence="6 7">
    <location>
        <position position="74"/>
    </location>
    <ligand>
        <name>[4Fe-4S] cluster</name>
        <dbReference type="ChEBI" id="CHEBI:49883"/>
        <note>4Fe-4S-S-AdoMet</note>
    </ligand>
</feature>
<dbReference type="PIRSF" id="PIRSF004762">
    <property type="entry name" value="CHP00423"/>
    <property type="match status" value="1"/>
</dbReference>
<dbReference type="SFLD" id="SFLDS00029">
    <property type="entry name" value="Radical_SAM"/>
    <property type="match status" value="1"/>
</dbReference>
<dbReference type="PANTHER" id="PTHR43076:SF7">
    <property type="entry name" value="AMINODEOXYFUTALOSINE SYNTHASE"/>
    <property type="match status" value="1"/>
</dbReference>
<dbReference type="InterPro" id="IPR058240">
    <property type="entry name" value="rSAM_sf"/>
</dbReference>
<evidence type="ECO:0000256" key="2">
    <source>
        <dbReference type="ARBA" id="ARBA00022691"/>
    </source>
</evidence>
<feature type="domain" description="Radical SAM core" evidence="9">
    <location>
        <begin position="56"/>
        <end position="288"/>
    </location>
</feature>
<reference evidence="11" key="1">
    <citation type="submission" date="2016-10" db="EMBL/GenBank/DDBJ databases">
        <authorList>
            <person name="Varghese N."/>
            <person name="Submissions S."/>
        </authorList>
    </citation>
    <scope>NUCLEOTIDE SEQUENCE [LARGE SCALE GENOMIC DNA]</scope>
    <source>
        <strain evidence="11">DSM 5918</strain>
    </source>
</reference>
<accession>A0A1I3RK42</accession>
<evidence type="ECO:0000256" key="8">
    <source>
        <dbReference type="PIRSR" id="PIRSR004762-2"/>
    </source>
</evidence>
<keyword evidence="5 6" id="KW-0411">Iron-sulfur</keyword>
<dbReference type="GO" id="GO:0044689">
    <property type="term" value="F:7,8-didemethyl-8-hydroxy-5-deazariboflavin synthase activity"/>
    <property type="evidence" value="ECO:0007669"/>
    <property type="project" value="TreeGrafter"/>
</dbReference>
<name>A0A1I3RK42_9BACT</name>
<keyword evidence="6" id="KW-0474">Menaquinone biosynthesis</keyword>
<dbReference type="InterPro" id="IPR007197">
    <property type="entry name" value="rSAM"/>
</dbReference>
<evidence type="ECO:0000256" key="4">
    <source>
        <dbReference type="ARBA" id="ARBA00023004"/>
    </source>
</evidence>
<organism evidence="10 11">
    <name type="scientific">Desulfomicrobium apsheronum</name>
    <dbReference type="NCBI Taxonomy" id="52560"/>
    <lineage>
        <taxon>Bacteria</taxon>
        <taxon>Pseudomonadati</taxon>
        <taxon>Thermodesulfobacteriota</taxon>
        <taxon>Desulfovibrionia</taxon>
        <taxon>Desulfovibrionales</taxon>
        <taxon>Desulfomicrobiaceae</taxon>
        <taxon>Desulfomicrobium</taxon>
    </lineage>
</organism>
<dbReference type="SFLD" id="SFLDF00343">
    <property type="entry name" value="aminofutalosine_synthase_(mqnE"/>
    <property type="match status" value="1"/>
</dbReference>
<dbReference type="InterPro" id="IPR006638">
    <property type="entry name" value="Elp3/MiaA/NifB-like_rSAM"/>
</dbReference>
<dbReference type="GO" id="GO:0102573">
    <property type="term" value="F:aminodeoxyfutalosine synthase activity"/>
    <property type="evidence" value="ECO:0007669"/>
    <property type="project" value="UniProtKB-EC"/>
</dbReference>
<comment type="catalytic activity">
    <reaction evidence="6">
        <text>3-[(1-carboxyvinyl)-oxy]benzoate + S-adenosyl-L-methionine + H2O = 6-amino-6-deoxyfutalosine + hydrogencarbonate + L-methionine + H(+)</text>
        <dbReference type="Rhea" id="RHEA:33075"/>
        <dbReference type="ChEBI" id="CHEBI:15377"/>
        <dbReference type="ChEBI" id="CHEBI:15378"/>
        <dbReference type="ChEBI" id="CHEBI:17544"/>
        <dbReference type="ChEBI" id="CHEBI:57844"/>
        <dbReference type="ChEBI" id="CHEBI:59789"/>
        <dbReference type="ChEBI" id="CHEBI:64286"/>
        <dbReference type="ChEBI" id="CHEBI:76981"/>
        <dbReference type="EC" id="2.5.1.120"/>
    </reaction>
</comment>
<dbReference type="OrthoDB" id="9802027at2"/>
<dbReference type="GO" id="GO:0009234">
    <property type="term" value="P:menaquinone biosynthetic process"/>
    <property type="evidence" value="ECO:0007669"/>
    <property type="project" value="UniProtKB-UniRule"/>
</dbReference>
<evidence type="ECO:0000259" key="9">
    <source>
        <dbReference type="PROSITE" id="PS51918"/>
    </source>
</evidence>
<keyword evidence="6" id="KW-0808">Transferase</keyword>
<dbReference type="SMART" id="SM00729">
    <property type="entry name" value="Elp3"/>
    <property type="match status" value="1"/>
</dbReference>
<comment type="function">
    <text evidence="6">Radical SAM enzyme that catalyzes the addition of the adenosyl radical to the double bond of 3-[(1-carboxyvinyl)oxy]benzoate, leading to aminodeoxyfutalosine (AFL), a key intermediate in the formation of menaquinone (MK, vitamin K2) from chorismate.</text>
</comment>
<feature type="binding site" evidence="6 7">
    <location>
        <position position="77"/>
    </location>
    <ligand>
        <name>[4Fe-4S] cluster</name>
        <dbReference type="ChEBI" id="CHEBI:49883"/>
        <note>4Fe-4S-S-AdoMet</note>
    </ligand>
</feature>
<dbReference type="NCBIfam" id="TIGR03700">
    <property type="entry name" value="mena_SCO4494"/>
    <property type="match status" value="1"/>
</dbReference>
<feature type="binding site" evidence="6 7">
    <location>
        <position position="70"/>
    </location>
    <ligand>
        <name>[4Fe-4S] cluster</name>
        <dbReference type="ChEBI" id="CHEBI:49883"/>
        <note>4Fe-4S-S-AdoMet</note>
    </ligand>
</feature>
<dbReference type="Proteomes" id="UP000198635">
    <property type="component" value="Unassembled WGS sequence"/>
</dbReference>